<dbReference type="Proteomes" id="UP000238949">
    <property type="component" value="Unassembled WGS sequence"/>
</dbReference>
<keyword evidence="1" id="KW-0732">Signal</keyword>
<reference evidence="3" key="1">
    <citation type="journal article" date="2020" name="Int. J. Syst. Evol. Microbiol.">
        <title>Alteromonas alba sp. nov., a marine bacterium isolated from the seawater of the West Pacific Ocean.</title>
        <authorList>
            <person name="Sun C."/>
            <person name="Wu Y.-H."/>
            <person name="Xamxidin M."/>
            <person name="Cheng H."/>
            <person name="Xu X.-W."/>
        </authorList>
    </citation>
    <scope>NUCLEOTIDE SEQUENCE [LARGE SCALE GENOMIC DNA]</scope>
    <source>
        <strain evidence="3">190</strain>
    </source>
</reference>
<dbReference type="OrthoDB" id="6322189at2"/>
<evidence type="ECO:0000256" key="1">
    <source>
        <dbReference type="SAM" id="SignalP"/>
    </source>
</evidence>
<feature type="signal peptide" evidence="1">
    <location>
        <begin position="1"/>
        <end position="21"/>
    </location>
</feature>
<dbReference type="RefSeq" id="WP_105936599.1">
    <property type="nucleotide sequence ID" value="NZ_PVNP01000207.1"/>
</dbReference>
<feature type="chain" id="PRO_5015777180" evidence="1">
    <location>
        <begin position="22"/>
        <end position="195"/>
    </location>
</feature>
<evidence type="ECO:0000313" key="2">
    <source>
        <dbReference type="EMBL" id="PRO71298.1"/>
    </source>
</evidence>
<comment type="caution">
    <text evidence="2">The sequence shown here is derived from an EMBL/GenBank/DDBJ whole genome shotgun (WGS) entry which is preliminary data.</text>
</comment>
<evidence type="ECO:0000313" key="3">
    <source>
        <dbReference type="Proteomes" id="UP000238949"/>
    </source>
</evidence>
<keyword evidence="3" id="KW-1185">Reference proteome</keyword>
<proteinExistence type="predicted"/>
<dbReference type="AlphaFoldDB" id="A0A2S9V4C1"/>
<gene>
    <name evidence="2" type="ORF">C6Y40_22305</name>
</gene>
<name>A0A2S9V4C1_9ALTE</name>
<sequence>MFSKKIVVVIGLILLAMAAFWQFNGSDEPVTPEYDEAELASMAFRQQILHASDLVAGMATALKNDDQAAIELWQQKAIEVAKAAELTDRDISFIRSEKGREYLVFHAKRALFNEAFEQHYYELKGIDALKNKYPEARDLFAEADRLIAARDAIIMDIARELSDTETPDEADIKQAKALWQERFRQSGEAPVTKDE</sequence>
<accession>A0A2S9V4C1</accession>
<dbReference type="EMBL" id="PVNP01000207">
    <property type="protein sequence ID" value="PRO71298.1"/>
    <property type="molecule type" value="Genomic_DNA"/>
</dbReference>
<protein>
    <submittedName>
        <fullName evidence="2">Uncharacterized protein</fullName>
    </submittedName>
</protein>
<organism evidence="2 3">
    <name type="scientific">Alteromonas alba</name>
    <dbReference type="NCBI Taxonomy" id="2079529"/>
    <lineage>
        <taxon>Bacteria</taxon>
        <taxon>Pseudomonadati</taxon>
        <taxon>Pseudomonadota</taxon>
        <taxon>Gammaproteobacteria</taxon>
        <taxon>Alteromonadales</taxon>
        <taxon>Alteromonadaceae</taxon>
        <taxon>Alteromonas/Salinimonas group</taxon>
        <taxon>Alteromonas</taxon>
    </lineage>
</organism>